<organism evidence="2 3">
    <name type="scientific">Austropuccinia psidii MF-1</name>
    <dbReference type="NCBI Taxonomy" id="1389203"/>
    <lineage>
        <taxon>Eukaryota</taxon>
        <taxon>Fungi</taxon>
        <taxon>Dikarya</taxon>
        <taxon>Basidiomycota</taxon>
        <taxon>Pucciniomycotina</taxon>
        <taxon>Pucciniomycetes</taxon>
        <taxon>Pucciniales</taxon>
        <taxon>Sphaerophragmiaceae</taxon>
        <taxon>Austropuccinia</taxon>
    </lineage>
</organism>
<feature type="region of interest" description="Disordered" evidence="1">
    <location>
        <begin position="161"/>
        <end position="183"/>
    </location>
</feature>
<sequence>METISKGYFNIPKIQQGITSSRGFIKDQGQVSLSNINDPIKKSLHILINSIPPSKYWKLILKGYSRGSSKPICQVSILHQSTLATKIIQYRISRTTFKGPGKDGEEEEENYVEEEEYDGTEGIPPPVGAFQGTGGPTLAQSHQSEPSLLAIMQQITQNMANLQEDSSSEESRPPAFKTPSMNAPECFDRTKTFKVRSFIQSFKLIFHNDLENISQDRRKVLHAISFLI</sequence>
<evidence type="ECO:0000313" key="2">
    <source>
        <dbReference type="EMBL" id="MBW0508246.1"/>
    </source>
</evidence>
<keyword evidence="3" id="KW-1185">Reference proteome</keyword>
<proteinExistence type="predicted"/>
<name>A0A9Q3DPR4_9BASI</name>
<dbReference type="Proteomes" id="UP000765509">
    <property type="component" value="Unassembled WGS sequence"/>
</dbReference>
<evidence type="ECO:0000313" key="3">
    <source>
        <dbReference type="Proteomes" id="UP000765509"/>
    </source>
</evidence>
<comment type="caution">
    <text evidence="2">The sequence shown here is derived from an EMBL/GenBank/DDBJ whole genome shotgun (WGS) entry which is preliminary data.</text>
</comment>
<evidence type="ECO:0000256" key="1">
    <source>
        <dbReference type="SAM" id="MobiDB-lite"/>
    </source>
</evidence>
<dbReference type="AlphaFoldDB" id="A0A9Q3DPR4"/>
<accession>A0A9Q3DPR4</accession>
<dbReference type="EMBL" id="AVOT02020214">
    <property type="protein sequence ID" value="MBW0508246.1"/>
    <property type="molecule type" value="Genomic_DNA"/>
</dbReference>
<reference evidence="2" key="1">
    <citation type="submission" date="2021-03" db="EMBL/GenBank/DDBJ databases">
        <title>Draft genome sequence of rust myrtle Austropuccinia psidii MF-1, a brazilian biotype.</title>
        <authorList>
            <person name="Quecine M.C."/>
            <person name="Pachon D.M.R."/>
            <person name="Bonatelli M.L."/>
            <person name="Correr F.H."/>
            <person name="Franceschini L.M."/>
            <person name="Leite T.F."/>
            <person name="Margarido G.R.A."/>
            <person name="Almeida C.A."/>
            <person name="Ferrarezi J.A."/>
            <person name="Labate C.A."/>
        </authorList>
    </citation>
    <scope>NUCLEOTIDE SEQUENCE</scope>
    <source>
        <strain evidence="2">MF-1</strain>
    </source>
</reference>
<dbReference type="OrthoDB" id="122605at2759"/>
<protein>
    <submittedName>
        <fullName evidence="2">Uncharacterized protein</fullName>
    </submittedName>
</protein>
<gene>
    <name evidence="2" type="ORF">O181_047961</name>
</gene>